<evidence type="ECO:0000313" key="4">
    <source>
        <dbReference type="Proteomes" id="UP000676246"/>
    </source>
</evidence>
<organism evidence="3 4">
    <name type="scientific">Ideonella alba</name>
    <dbReference type="NCBI Taxonomy" id="2824118"/>
    <lineage>
        <taxon>Bacteria</taxon>
        <taxon>Pseudomonadati</taxon>
        <taxon>Pseudomonadota</taxon>
        <taxon>Betaproteobacteria</taxon>
        <taxon>Burkholderiales</taxon>
        <taxon>Sphaerotilaceae</taxon>
        <taxon>Ideonella</taxon>
    </lineage>
</organism>
<accession>A0A941BK87</accession>
<dbReference type="Gene3D" id="1.50.10.140">
    <property type="match status" value="1"/>
</dbReference>
<name>A0A941BK87_9BURK</name>
<dbReference type="InterPro" id="IPR016883">
    <property type="entry name" value="UCP028431"/>
</dbReference>
<evidence type="ECO:0000259" key="2">
    <source>
        <dbReference type="Pfam" id="PF10091"/>
    </source>
</evidence>
<evidence type="ECO:0000313" key="3">
    <source>
        <dbReference type="EMBL" id="MBQ0929884.1"/>
    </source>
</evidence>
<sequence length="482" mass="53240">MPPVLPLSRRHWLAWALSGLLPLPALAKAPSAEPGLPTSDEALVDDLLARTIDYFWDTTHPVSGLAPDRSPRRPRMASTAATGFALAAFVAAVQSGLRSREAARARCLAAARFLDQAPQGPQASGMAGHRGFFYHFIDIERGTRFAPGVELSSIDTAWLLSGLLTSQAFFDGDHPDERELRQRVQAIHERIDWPWMQQRGGLICMGWNPERGFADFIDYLGYDEATMMYLLALGSPTHPAAASSWDDYTRTYSRSWGTFMGQTHLGGAPLFWHQFSHCFIDFRGIQDAFMRDKGLDYFENSRRATLAQRAYAIANPQDWNDYGADIWGLTACDGPGMIQGPDHRGRRRQFHDYRARGAALVGTFDDGTLAPAAGLSSLPFAPEVVLPLLRALRQRFGHVIYNRHGFVDSFNTSFRVEGATLSDGRTVPGFGWTGTDHIGIDQGSIALAAANHRHGGLWRVMRGEPTLRRGLLRAGFTGGWLG</sequence>
<dbReference type="PIRSF" id="PIRSF028431">
    <property type="entry name" value="UCP028431"/>
    <property type="match status" value="1"/>
</dbReference>
<dbReference type="Proteomes" id="UP000676246">
    <property type="component" value="Unassembled WGS sequence"/>
</dbReference>
<proteinExistence type="predicted"/>
<dbReference type="Pfam" id="PF10091">
    <property type="entry name" value="Glycoamylase"/>
    <property type="match status" value="1"/>
</dbReference>
<reference evidence="3 4" key="1">
    <citation type="submission" date="2021-04" db="EMBL/GenBank/DDBJ databases">
        <title>The genome sequence of Ideonella sp. 3Y2.</title>
        <authorList>
            <person name="Liu Y."/>
        </authorList>
    </citation>
    <scope>NUCLEOTIDE SEQUENCE [LARGE SCALE GENOMIC DNA]</scope>
    <source>
        <strain evidence="3 4">3Y2</strain>
    </source>
</reference>
<protein>
    <recommendedName>
        <fullName evidence="2">Glycoamylase-like domain-containing protein</fullName>
    </recommendedName>
</protein>
<dbReference type="RefSeq" id="WP_210852125.1">
    <property type="nucleotide sequence ID" value="NZ_JAGQDD010000002.1"/>
</dbReference>
<keyword evidence="4" id="KW-1185">Reference proteome</keyword>
<feature type="chain" id="PRO_5037543474" description="Glycoamylase-like domain-containing protein" evidence="1">
    <location>
        <begin position="28"/>
        <end position="482"/>
    </location>
</feature>
<dbReference type="AlphaFoldDB" id="A0A941BK87"/>
<feature type="domain" description="Glycoamylase-like" evidence="2">
    <location>
        <begin position="220"/>
        <end position="463"/>
    </location>
</feature>
<comment type="caution">
    <text evidence="3">The sequence shown here is derived from an EMBL/GenBank/DDBJ whole genome shotgun (WGS) entry which is preliminary data.</text>
</comment>
<feature type="signal peptide" evidence="1">
    <location>
        <begin position="1"/>
        <end position="27"/>
    </location>
</feature>
<dbReference type="EMBL" id="JAGQDD010000002">
    <property type="protein sequence ID" value="MBQ0929884.1"/>
    <property type="molecule type" value="Genomic_DNA"/>
</dbReference>
<keyword evidence="1" id="KW-0732">Signal</keyword>
<dbReference type="InterPro" id="IPR019282">
    <property type="entry name" value="Glycoamylase-like_cons_dom"/>
</dbReference>
<gene>
    <name evidence="3" type="ORF">KAK03_05235</name>
</gene>
<evidence type="ECO:0000256" key="1">
    <source>
        <dbReference type="SAM" id="SignalP"/>
    </source>
</evidence>